<dbReference type="AlphaFoldDB" id="A0A248TPX0"/>
<protein>
    <submittedName>
        <fullName evidence="1">Uncharacterized protein</fullName>
    </submittedName>
</protein>
<name>A0A248TPX0_9BACI</name>
<gene>
    <name evidence="1" type="ORF">CKF48_23290</name>
</gene>
<keyword evidence="1" id="KW-0614">Plasmid</keyword>
<sequence length="73" mass="8498">MLISFDIELKELGFYIETCDPGDGMLSEFGKVDLLIKSNITFQGYGMPENDHSFFIRTTRNLDEDLENQFSFY</sequence>
<proteinExistence type="predicted"/>
<keyword evidence="2" id="KW-1185">Reference proteome</keyword>
<dbReference type="RefSeq" id="WP_095373770.1">
    <property type="nucleotide sequence ID" value="NZ_CP022984.1"/>
</dbReference>
<dbReference type="Proteomes" id="UP000215137">
    <property type="component" value="Plasmid pBkBDGP4A"/>
</dbReference>
<organism evidence="1 2">
    <name type="scientific">Cytobacillus kochii</name>
    <dbReference type="NCBI Taxonomy" id="859143"/>
    <lineage>
        <taxon>Bacteria</taxon>
        <taxon>Bacillati</taxon>
        <taxon>Bacillota</taxon>
        <taxon>Bacilli</taxon>
        <taxon>Bacillales</taxon>
        <taxon>Bacillaceae</taxon>
        <taxon>Cytobacillus</taxon>
    </lineage>
</organism>
<accession>A0A248TPX0</accession>
<evidence type="ECO:0000313" key="1">
    <source>
        <dbReference type="EMBL" id="ASV70212.1"/>
    </source>
</evidence>
<dbReference type="KEGG" id="bko:CKF48_23290"/>
<evidence type="ECO:0000313" key="2">
    <source>
        <dbReference type="Proteomes" id="UP000215137"/>
    </source>
</evidence>
<geneLocation type="plasmid" evidence="2">
    <name>pbkbdgp4a</name>
</geneLocation>
<dbReference type="EMBL" id="CP022984">
    <property type="protein sequence ID" value="ASV70212.1"/>
    <property type="molecule type" value="Genomic_DNA"/>
</dbReference>
<reference evidence="1 2" key="1">
    <citation type="submission" date="2017-08" db="EMBL/GenBank/DDBJ databases">
        <title>Complete Genome Sequence of Bacillus kochii Oregon-R-modENCODE STRAIN BDGP4, isolated from Drosophila melanogaster gut.</title>
        <authorList>
            <person name="Wan K.H."/>
            <person name="Yu C."/>
            <person name="Park S."/>
            <person name="Hammonds A.S."/>
            <person name="Booth B.W."/>
            <person name="Celniker S.E."/>
        </authorList>
    </citation>
    <scope>NUCLEOTIDE SEQUENCE [LARGE SCALE GENOMIC DNA]</scope>
    <source>
        <strain evidence="1 2">BDGP4</strain>
        <plasmid evidence="2">pbkbdgp4a</plasmid>
    </source>
</reference>